<keyword evidence="2" id="KW-1185">Reference proteome</keyword>
<dbReference type="EMBL" id="QUNO01000007">
    <property type="protein sequence ID" value="REH46316.1"/>
    <property type="molecule type" value="Genomic_DNA"/>
</dbReference>
<protein>
    <submittedName>
        <fullName evidence="1">Uncharacterized protein</fullName>
    </submittedName>
</protein>
<evidence type="ECO:0000313" key="1">
    <source>
        <dbReference type="EMBL" id="REH46316.1"/>
    </source>
</evidence>
<reference evidence="1 2" key="1">
    <citation type="submission" date="2018-08" db="EMBL/GenBank/DDBJ databases">
        <title>Genomic Encyclopedia of Archaeal and Bacterial Type Strains, Phase II (KMG-II): from individual species to whole genera.</title>
        <authorList>
            <person name="Goeker M."/>
        </authorList>
    </citation>
    <scope>NUCLEOTIDE SEQUENCE [LARGE SCALE GENOMIC DNA]</scope>
    <source>
        <strain evidence="1 2">DSM 45791</strain>
    </source>
</reference>
<dbReference type="AlphaFoldDB" id="A0A3E0HJD8"/>
<evidence type="ECO:0000313" key="2">
    <source>
        <dbReference type="Proteomes" id="UP000256269"/>
    </source>
</evidence>
<sequence length="75" mass="7943">MVIATDSPAGRVAEAIEQLTAHLPTPDQPTTCPMCSRQGWPCTGFDAAARHLQAAGVPVGYLVPLDLHPTLWPVP</sequence>
<proteinExistence type="predicted"/>
<organism evidence="1 2">
    <name type="scientific">Kutzneria buriramensis</name>
    <dbReference type="NCBI Taxonomy" id="1045776"/>
    <lineage>
        <taxon>Bacteria</taxon>
        <taxon>Bacillati</taxon>
        <taxon>Actinomycetota</taxon>
        <taxon>Actinomycetes</taxon>
        <taxon>Pseudonocardiales</taxon>
        <taxon>Pseudonocardiaceae</taxon>
        <taxon>Kutzneria</taxon>
    </lineage>
</organism>
<gene>
    <name evidence="1" type="ORF">BCF44_107449</name>
</gene>
<comment type="caution">
    <text evidence="1">The sequence shown here is derived from an EMBL/GenBank/DDBJ whole genome shotgun (WGS) entry which is preliminary data.</text>
</comment>
<dbReference type="Proteomes" id="UP000256269">
    <property type="component" value="Unassembled WGS sequence"/>
</dbReference>
<accession>A0A3E0HJD8</accession>
<name>A0A3E0HJD8_9PSEU</name>